<evidence type="ECO:0000313" key="1">
    <source>
        <dbReference type="EMBL" id="CDW36110.1"/>
    </source>
</evidence>
<name>A0A0K2UDI2_LEPSM</name>
<dbReference type="EMBL" id="HACA01018749">
    <property type="protein sequence ID" value="CDW36110.1"/>
    <property type="molecule type" value="Transcribed_RNA"/>
</dbReference>
<reference evidence="1" key="1">
    <citation type="submission" date="2014-05" db="EMBL/GenBank/DDBJ databases">
        <authorList>
            <person name="Chronopoulou M."/>
        </authorList>
    </citation>
    <scope>NUCLEOTIDE SEQUENCE</scope>
    <source>
        <tissue evidence="1">Whole organism</tissue>
    </source>
</reference>
<organism evidence="1">
    <name type="scientific">Lepeophtheirus salmonis</name>
    <name type="common">Salmon louse</name>
    <name type="synonym">Caligus salmonis</name>
    <dbReference type="NCBI Taxonomy" id="72036"/>
    <lineage>
        <taxon>Eukaryota</taxon>
        <taxon>Metazoa</taxon>
        <taxon>Ecdysozoa</taxon>
        <taxon>Arthropoda</taxon>
        <taxon>Crustacea</taxon>
        <taxon>Multicrustacea</taxon>
        <taxon>Hexanauplia</taxon>
        <taxon>Copepoda</taxon>
        <taxon>Siphonostomatoida</taxon>
        <taxon>Caligidae</taxon>
        <taxon>Lepeophtheirus</taxon>
    </lineage>
</organism>
<sequence>MSKHWHPFVADLSTYWQAQPAYLNSLLTENTHHSTQMIQMYREESLQILPDQIR</sequence>
<proteinExistence type="predicted"/>
<dbReference type="AlphaFoldDB" id="A0A0K2UDI2"/>
<accession>A0A0K2UDI2</accession>
<protein>
    <submittedName>
        <fullName evidence="1">Uncharacterized protein</fullName>
    </submittedName>
</protein>